<reference evidence="1 2" key="1">
    <citation type="submission" date="2015-07" db="EMBL/GenBank/DDBJ databases">
        <title>Draft Genome Sequence of Komagataeibacter intermedius Strain AF2, Isolated from Kombucha Tea.</title>
        <authorList>
            <person name="Santos R.A."/>
            <person name="Berretta A.A."/>
            <person name="Barud H.S."/>
            <person name="Ribeiro S.J."/>
            <person name="Gonzalez-Garcia L.N."/>
            <person name="Zucchi T.D."/>
            <person name="Goldman G.H."/>
            <person name="Riano-Pachon D.M."/>
        </authorList>
    </citation>
    <scope>NUCLEOTIDE SEQUENCE [LARGE SCALE GENOMIC DNA]</scope>
    <source>
        <strain evidence="1 2">AF2</strain>
    </source>
</reference>
<gene>
    <name evidence="1" type="ORF">GLUCOINTEAF2_0200705</name>
</gene>
<dbReference type="Proteomes" id="UP000031553">
    <property type="component" value="Unassembled WGS sequence"/>
</dbReference>
<evidence type="ECO:0000313" key="2">
    <source>
        <dbReference type="Proteomes" id="UP000031553"/>
    </source>
</evidence>
<protein>
    <submittedName>
        <fullName evidence="1">Uncharacterized protein</fullName>
    </submittedName>
</protein>
<organism evidence="1 2">
    <name type="scientific">Komagataeibacter intermedius AF2</name>
    <dbReference type="NCBI Taxonomy" id="1458464"/>
    <lineage>
        <taxon>Bacteria</taxon>
        <taxon>Pseudomonadati</taxon>
        <taxon>Pseudomonadota</taxon>
        <taxon>Alphaproteobacteria</taxon>
        <taxon>Acetobacterales</taxon>
        <taxon>Acetobacteraceae</taxon>
        <taxon>Komagataeibacter</taxon>
    </lineage>
</organism>
<evidence type="ECO:0000313" key="1">
    <source>
        <dbReference type="EMBL" id="KPH86786.1"/>
    </source>
</evidence>
<dbReference type="AlphaFoldDB" id="A0A0N0MES2"/>
<accession>A0A0N0MES2</accession>
<dbReference type="EMBL" id="JUFX02000192">
    <property type="protein sequence ID" value="KPH86786.1"/>
    <property type="molecule type" value="Genomic_DNA"/>
</dbReference>
<name>A0A0N0MES2_9PROT</name>
<comment type="caution">
    <text evidence="1">The sequence shown here is derived from an EMBL/GenBank/DDBJ whole genome shotgun (WGS) entry which is preliminary data.</text>
</comment>
<proteinExistence type="predicted"/>
<sequence>MRDVPFVGRVSVSPLTHNAVANHSCRSPCTYRAAICPPDMKVPHIRTVAAHNHVCIFYPQGDRPAARETDCSISLETRIENDRHTIFGLS</sequence>